<dbReference type="Proteomes" id="UP000019322">
    <property type="component" value="Chromosome"/>
</dbReference>
<evidence type="ECO:0000313" key="3">
    <source>
        <dbReference type="Proteomes" id="UP000019322"/>
    </source>
</evidence>
<protein>
    <submittedName>
        <fullName evidence="2">Uncharacterized protein</fullName>
    </submittedName>
</protein>
<organism evidence="2 3">
    <name type="scientific">Sulfurospirillum multivorans (strain DM 12446 / JCM 15788 / NBRC 109480)</name>
    <dbReference type="NCBI Taxonomy" id="1150621"/>
    <lineage>
        <taxon>Bacteria</taxon>
        <taxon>Pseudomonadati</taxon>
        <taxon>Campylobacterota</taxon>
        <taxon>Epsilonproteobacteria</taxon>
        <taxon>Campylobacterales</taxon>
        <taxon>Sulfurospirillaceae</taxon>
        <taxon>Sulfurospirillum</taxon>
    </lineage>
</organism>
<proteinExistence type="predicted"/>
<evidence type="ECO:0000313" key="2">
    <source>
        <dbReference type="EMBL" id="AHJ13120.1"/>
    </source>
</evidence>
<evidence type="ECO:0000256" key="1">
    <source>
        <dbReference type="SAM" id="Coils"/>
    </source>
</evidence>
<dbReference type="RefSeq" id="WP_025344993.1">
    <property type="nucleotide sequence ID" value="NZ_CP007201.1"/>
</dbReference>
<dbReference type="EMBL" id="CP007201">
    <property type="protein sequence ID" value="AHJ13120.1"/>
    <property type="molecule type" value="Genomic_DNA"/>
</dbReference>
<reference evidence="2 3" key="1">
    <citation type="journal article" date="2014" name="Environ. Microbiol.">
        <title>Insights into organohalide respiration and the versatile catabolism of Sulfurospirillum multivorans gained from comparative genomics and physiological studies.</title>
        <authorList>
            <person name="Goris T."/>
            <person name="Schubert T."/>
            <person name="Gadkari J."/>
            <person name="Wubet T."/>
            <person name="Tarkka M."/>
            <person name="Buscot F."/>
            <person name="Adrian L."/>
            <person name="Diekert G."/>
        </authorList>
    </citation>
    <scope>NUCLEOTIDE SEQUENCE [LARGE SCALE GENOMIC DNA]</scope>
    <source>
        <strain evidence="3">DM 12446 / JCM 15788 / NBRC 109480</strain>
    </source>
</reference>
<name>A0AA86DZR9_SULMK</name>
<gene>
    <name evidence="2" type="ORF">SMUL_1865</name>
</gene>
<feature type="coiled-coil region" evidence="1">
    <location>
        <begin position="110"/>
        <end position="140"/>
    </location>
</feature>
<dbReference type="AlphaFoldDB" id="A0AA86DZR9"/>
<dbReference type="KEGG" id="smul:SMUL_1865"/>
<sequence>MKLLKDQLQIVGKECSELLEQQTKFENNRLQLFHVTQHYTNPRLINANNVYDAFYEDGIVHVILNNDKTEKFYFDEDQNVIDAFFKKGQREDLVFWFGGRFFNVAKKTNYEEHKLNRKTLEEIAEKIREKRFEIHALQDKIERIEFWEQYNLPFKFIADIKIALSGLSESSSGNGCKSNTVRHVVLQEDYVSGSLKRKTNQYLCSQQKGLYIPLYTDIKIEDIQHVITCKECLVRIEKYKKNNQ</sequence>
<keyword evidence="1" id="KW-0175">Coiled coil</keyword>
<accession>A0AA86DZR9</accession>